<dbReference type="SMART" id="SM00382">
    <property type="entry name" value="AAA"/>
    <property type="match status" value="1"/>
</dbReference>
<dbReference type="Gene3D" id="3.40.50.300">
    <property type="entry name" value="P-loop containing nucleotide triphosphate hydrolases"/>
    <property type="match status" value="1"/>
</dbReference>
<dbReference type="GO" id="GO:0016887">
    <property type="term" value="F:ATP hydrolysis activity"/>
    <property type="evidence" value="ECO:0007669"/>
    <property type="project" value="InterPro"/>
</dbReference>
<evidence type="ECO:0000313" key="6">
    <source>
        <dbReference type="EMBL" id="PWN02943.1"/>
    </source>
</evidence>
<dbReference type="OrthoDB" id="5357528at2"/>
<protein>
    <submittedName>
        <fullName evidence="6">ABC transporter ATP-binding protein</fullName>
    </submittedName>
</protein>
<dbReference type="PROSITE" id="PS00211">
    <property type="entry name" value="ABC_TRANSPORTER_1"/>
    <property type="match status" value="1"/>
</dbReference>
<dbReference type="InterPro" id="IPR003593">
    <property type="entry name" value="AAA+_ATPase"/>
</dbReference>
<dbReference type="RefSeq" id="WP_109693745.1">
    <property type="nucleotide sequence ID" value="NZ_QGDD01000004.1"/>
</dbReference>
<dbReference type="GO" id="GO:0015833">
    <property type="term" value="P:peptide transport"/>
    <property type="evidence" value="ECO:0007669"/>
    <property type="project" value="InterPro"/>
</dbReference>
<organism evidence="6 7">
    <name type="scientific">Nocardioides silvaticus</name>
    <dbReference type="NCBI Taxonomy" id="2201891"/>
    <lineage>
        <taxon>Bacteria</taxon>
        <taxon>Bacillati</taxon>
        <taxon>Actinomycetota</taxon>
        <taxon>Actinomycetes</taxon>
        <taxon>Propionibacteriales</taxon>
        <taxon>Nocardioidaceae</taxon>
        <taxon>Nocardioides</taxon>
    </lineage>
</organism>
<dbReference type="GO" id="GO:0005524">
    <property type="term" value="F:ATP binding"/>
    <property type="evidence" value="ECO:0007669"/>
    <property type="project" value="UniProtKB-KW"/>
</dbReference>
<dbReference type="SUPFAM" id="SSF52540">
    <property type="entry name" value="P-loop containing nucleoside triphosphate hydrolases"/>
    <property type="match status" value="1"/>
</dbReference>
<dbReference type="PANTHER" id="PTHR43776">
    <property type="entry name" value="TRANSPORT ATP-BINDING PROTEIN"/>
    <property type="match status" value="1"/>
</dbReference>
<gene>
    <name evidence="6" type="ORF">DJ010_11195</name>
</gene>
<dbReference type="CDD" id="cd03257">
    <property type="entry name" value="ABC_NikE_OppD_transporters"/>
    <property type="match status" value="1"/>
</dbReference>
<dbReference type="PANTHER" id="PTHR43776:SF7">
    <property type="entry name" value="D,D-DIPEPTIDE TRANSPORT ATP-BINDING PROTEIN DDPF-RELATED"/>
    <property type="match status" value="1"/>
</dbReference>
<keyword evidence="2" id="KW-0813">Transport</keyword>
<sequence>MSALLEVDDLWIRYRSGSFLTNRRKEPSVRGVCFDVAAGETFGLVGESGSGKSSVGKAILRLVQPERGVVRYDGQDVRSLRGRSLLEYRSQVQVVFQDPWSSLNPRATVGRALLEPLRRHRRVRRSAEGGRVAELLELVGLPPAHADRLPAQLSGGQRQRVAIARALAVEPRLIVCDEPVSALDVSTQSQIANLLQDLQAELGLAYLFIAHDLAVVHHLSHRIGVMSAGGLVECGPADEVYRRPQHAYTRRLLDAEPVPDPAVQRRRREERRLRAG</sequence>
<evidence type="ECO:0000256" key="1">
    <source>
        <dbReference type="ARBA" id="ARBA00005417"/>
    </source>
</evidence>
<dbReference type="InterPro" id="IPR013563">
    <property type="entry name" value="Oligopep_ABC_C"/>
</dbReference>
<dbReference type="PROSITE" id="PS50893">
    <property type="entry name" value="ABC_TRANSPORTER_2"/>
    <property type="match status" value="1"/>
</dbReference>
<evidence type="ECO:0000256" key="4">
    <source>
        <dbReference type="ARBA" id="ARBA00022840"/>
    </source>
</evidence>
<dbReference type="InterPro" id="IPR027417">
    <property type="entry name" value="P-loop_NTPase"/>
</dbReference>
<dbReference type="GO" id="GO:0055085">
    <property type="term" value="P:transmembrane transport"/>
    <property type="evidence" value="ECO:0007669"/>
    <property type="project" value="UniProtKB-ARBA"/>
</dbReference>
<evidence type="ECO:0000256" key="3">
    <source>
        <dbReference type="ARBA" id="ARBA00022741"/>
    </source>
</evidence>
<dbReference type="InterPro" id="IPR003439">
    <property type="entry name" value="ABC_transporter-like_ATP-bd"/>
</dbReference>
<dbReference type="InterPro" id="IPR050319">
    <property type="entry name" value="ABC_transp_ATP-bind"/>
</dbReference>
<accession>A0A316TEL9</accession>
<dbReference type="AlphaFoldDB" id="A0A316TEL9"/>
<dbReference type="Proteomes" id="UP000245507">
    <property type="component" value="Unassembled WGS sequence"/>
</dbReference>
<comment type="similarity">
    <text evidence="1">Belongs to the ABC transporter superfamily.</text>
</comment>
<evidence type="ECO:0000256" key="2">
    <source>
        <dbReference type="ARBA" id="ARBA00022448"/>
    </source>
</evidence>
<evidence type="ECO:0000313" key="7">
    <source>
        <dbReference type="Proteomes" id="UP000245507"/>
    </source>
</evidence>
<proteinExistence type="inferred from homology"/>
<name>A0A316TEL9_9ACTN</name>
<keyword evidence="7" id="KW-1185">Reference proteome</keyword>
<feature type="domain" description="ABC transporter" evidence="5">
    <location>
        <begin position="5"/>
        <end position="253"/>
    </location>
</feature>
<keyword evidence="4 6" id="KW-0067">ATP-binding</keyword>
<comment type="caution">
    <text evidence="6">The sequence shown here is derived from an EMBL/GenBank/DDBJ whole genome shotgun (WGS) entry which is preliminary data.</text>
</comment>
<dbReference type="Pfam" id="PF08352">
    <property type="entry name" value="oligo_HPY"/>
    <property type="match status" value="1"/>
</dbReference>
<reference evidence="6 7" key="1">
    <citation type="submission" date="2018-05" db="EMBL/GenBank/DDBJ databases">
        <title>Nocardioides silvaticus genome.</title>
        <authorList>
            <person name="Li C."/>
            <person name="Wang G."/>
        </authorList>
    </citation>
    <scope>NUCLEOTIDE SEQUENCE [LARGE SCALE GENOMIC DNA]</scope>
    <source>
        <strain evidence="6 7">CCTCC AB 2018079</strain>
    </source>
</reference>
<evidence type="ECO:0000259" key="5">
    <source>
        <dbReference type="PROSITE" id="PS50893"/>
    </source>
</evidence>
<dbReference type="EMBL" id="QGDD01000004">
    <property type="protein sequence ID" value="PWN02943.1"/>
    <property type="molecule type" value="Genomic_DNA"/>
</dbReference>
<dbReference type="Pfam" id="PF00005">
    <property type="entry name" value="ABC_tran"/>
    <property type="match status" value="1"/>
</dbReference>
<dbReference type="InterPro" id="IPR017871">
    <property type="entry name" value="ABC_transporter-like_CS"/>
</dbReference>
<keyword evidence="3" id="KW-0547">Nucleotide-binding</keyword>